<evidence type="ECO:0000313" key="2">
    <source>
        <dbReference type="Proteomes" id="UP001472677"/>
    </source>
</evidence>
<reference evidence="1 2" key="1">
    <citation type="journal article" date="2024" name="G3 (Bethesda)">
        <title>Genome assembly of Hibiscus sabdariffa L. provides insights into metabolisms of medicinal natural products.</title>
        <authorList>
            <person name="Kim T."/>
        </authorList>
    </citation>
    <scope>NUCLEOTIDE SEQUENCE [LARGE SCALE GENOMIC DNA]</scope>
    <source>
        <strain evidence="1">TK-2024</strain>
        <tissue evidence="1">Old leaves</tissue>
    </source>
</reference>
<keyword evidence="2" id="KW-1185">Reference proteome</keyword>
<evidence type="ECO:0000313" key="1">
    <source>
        <dbReference type="EMBL" id="KAK8493884.1"/>
    </source>
</evidence>
<comment type="caution">
    <text evidence="1">The sequence shown here is derived from an EMBL/GenBank/DDBJ whole genome shotgun (WGS) entry which is preliminary data.</text>
</comment>
<gene>
    <name evidence="1" type="ORF">V6N12_063950</name>
</gene>
<organism evidence="1 2">
    <name type="scientific">Hibiscus sabdariffa</name>
    <name type="common">roselle</name>
    <dbReference type="NCBI Taxonomy" id="183260"/>
    <lineage>
        <taxon>Eukaryota</taxon>
        <taxon>Viridiplantae</taxon>
        <taxon>Streptophyta</taxon>
        <taxon>Embryophyta</taxon>
        <taxon>Tracheophyta</taxon>
        <taxon>Spermatophyta</taxon>
        <taxon>Magnoliopsida</taxon>
        <taxon>eudicotyledons</taxon>
        <taxon>Gunneridae</taxon>
        <taxon>Pentapetalae</taxon>
        <taxon>rosids</taxon>
        <taxon>malvids</taxon>
        <taxon>Malvales</taxon>
        <taxon>Malvaceae</taxon>
        <taxon>Malvoideae</taxon>
        <taxon>Hibiscus</taxon>
    </lineage>
</organism>
<protein>
    <submittedName>
        <fullName evidence="1">Uncharacterized protein</fullName>
    </submittedName>
</protein>
<sequence>MKVNVYSESDLPHHLHNVLYDYASCTWRCPCLELTNITRLSEAQRGGSIEKDDVHLLDVDDVETIITDATEENSLDVEDDVWSAVVAMLGLGNDKHAWGYVGLETEQPVLNYPAYEPPARIMM</sequence>
<name>A0ABR2AK78_9ROSI</name>
<dbReference type="EMBL" id="JBBPBM010000587">
    <property type="protein sequence ID" value="KAK8493884.1"/>
    <property type="molecule type" value="Genomic_DNA"/>
</dbReference>
<accession>A0ABR2AK78</accession>
<dbReference type="Proteomes" id="UP001472677">
    <property type="component" value="Unassembled WGS sequence"/>
</dbReference>
<proteinExistence type="predicted"/>